<organism evidence="2 3">
    <name type="scientific">Acidianus sulfidivorans JP7</name>
    <dbReference type="NCBI Taxonomy" id="619593"/>
    <lineage>
        <taxon>Archaea</taxon>
        <taxon>Thermoproteota</taxon>
        <taxon>Thermoprotei</taxon>
        <taxon>Sulfolobales</taxon>
        <taxon>Sulfolobaceae</taxon>
        <taxon>Acidianus</taxon>
    </lineage>
</organism>
<proteinExistence type="predicted"/>
<dbReference type="GeneID" id="36836342"/>
<evidence type="ECO:0000259" key="1">
    <source>
        <dbReference type="SMART" id="SM00933"/>
    </source>
</evidence>
<dbReference type="Proteomes" id="UP000248410">
    <property type="component" value="Chromosome"/>
</dbReference>
<dbReference type="SMART" id="SM00933">
    <property type="entry name" value="NurA"/>
    <property type="match status" value="1"/>
</dbReference>
<accession>A0A2U9IJA1</accession>
<dbReference type="Pfam" id="PF09376">
    <property type="entry name" value="NurA"/>
    <property type="match status" value="1"/>
</dbReference>
<dbReference type="OrthoDB" id="43793at2157"/>
<protein>
    <submittedName>
        <fullName evidence="2">Nuclease NurA</fullName>
    </submittedName>
</protein>
<keyword evidence="3" id="KW-1185">Reference proteome</keyword>
<reference evidence="2 3" key="1">
    <citation type="submission" date="2018-05" db="EMBL/GenBank/DDBJ databases">
        <title>Complete Genome Sequences of Extremely Thermoacidophilic, Metal-Mobilizing Type-Strain Members of the Archaeal Family Sulfolobaceae: Acidianus brierleyi DSM-1651T, Acidianus sulfidivorans DSM-18786T, Metallosphaera hakonensis DSM-7519T, and Metallosphaera prunae DSM-10039T.</title>
        <authorList>
            <person name="Counts J.A."/>
            <person name="Kelly R.M."/>
        </authorList>
    </citation>
    <scope>NUCLEOTIDE SEQUENCE [LARGE SCALE GENOMIC DNA]</scope>
    <source>
        <strain evidence="2 3">JP7</strain>
    </source>
</reference>
<dbReference type="RefSeq" id="WP_110379012.1">
    <property type="nucleotide sequence ID" value="NZ_CP029288.2"/>
</dbReference>
<dbReference type="InterPro" id="IPR018977">
    <property type="entry name" value="NurA_domain"/>
</dbReference>
<gene>
    <name evidence="2" type="ORF">DFR86_00195</name>
</gene>
<feature type="domain" description="NurA" evidence="1">
    <location>
        <begin position="68"/>
        <end position="322"/>
    </location>
</feature>
<name>A0A2U9IJA1_9CREN</name>
<evidence type="ECO:0000313" key="3">
    <source>
        <dbReference type="Proteomes" id="UP000248410"/>
    </source>
</evidence>
<dbReference type="AlphaFoldDB" id="A0A2U9IJA1"/>
<dbReference type="KEGG" id="asul:DFR86_00195"/>
<sequence length="358" mass="40428">MEIHEAINNLIKTLSRISETKPFLSQLPEIPLEEEGHEVEVVGSLDISKLNSLTSLHEANDENCPPFTSYSYLDSSSRTLNVRGANIHIASLYANVNGTHEMIPANVIQPFIGVKASKDVLLSLESSLPFVRVKNPNGYYYTEEYKDDNILDELRISLENYAINKGNLTIVDGPIYPGPYLPSVGEPYRSAYVKLILERKVDKLVGIVKRLSMTRKLTRLKTDLSKIKIDLPRINASDDVVMQYWGKDKEVFISPVLKELFFLDGNKTLTRYMVYVKVRDSVFRVESADLNLLCRGVSTALKDVSVRGIPTFIEIADKMSRKLSASALLLTFSLAKQFLGVNYDDWNRVNQANLELME</sequence>
<evidence type="ECO:0000313" key="2">
    <source>
        <dbReference type="EMBL" id="AWR96122.1"/>
    </source>
</evidence>
<dbReference type="EMBL" id="CP029288">
    <property type="protein sequence ID" value="AWR96122.1"/>
    <property type="molecule type" value="Genomic_DNA"/>
</dbReference>